<evidence type="ECO:0000256" key="3">
    <source>
        <dbReference type="ARBA" id="ARBA00004173"/>
    </source>
</evidence>
<evidence type="ECO:0000256" key="15">
    <source>
        <dbReference type="ARBA" id="ARBA00044559"/>
    </source>
</evidence>
<comment type="catalytic activity">
    <reaction evidence="1">
        <text>Endonucleolytic cleavage of RNA, removing 5'-extranucleotides from tRNA precursor.</text>
        <dbReference type="EC" id="3.1.26.5"/>
    </reaction>
</comment>
<keyword evidence="9" id="KW-0378">Hydrolase</keyword>
<keyword evidence="7" id="KW-0540">Nuclease</keyword>
<comment type="caution">
    <text evidence="17">The sequence shown here is derived from an EMBL/GenBank/DDBJ whole genome shotgun (WGS) entry which is preliminary data.</text>
</comment>
<evidence type="ECO:0000256" key="1">
    <source>
        <dbReference type="ARBA" id="ARBA00000928"/>
    </source>
</evidence>
<dbReference type="CDD" id="cd18718">
    <property type="entry name" value="PIN_PRORP"/>
    <property type="match status" value="1"/>
</dbReference>
<keyword evidence="12" id="KW-0809">Transit peptide</keyword>
<dbReference type="EMBL" id="CAXAJV020001290">
    <property type="protein sequence ID" value="CAL7939463.1"/>
    <property type="molecule type" value="Genomic_DNA"/>
</dbReference>
<dbReference type="InterPro" id="IPR011990">
    <property type="entry name" value="TPR-like_helical_dom_sf"/>
</dbReference>
<reference evidence="17 18" key="1">
    <citation type="submission" date="2024-08" db="EMBL/GenBank/DDBJ databases">
        <authorList>
            <person name="Will J Nash"/>
            <person name="Angela Man"/>
            <person name="Seanna McTaggart"/>
            <person name="Kendall Baker"/>
            <person name="Tom Barker"/>
            <person name="Leah Catchpole"/>
            <person name="Alex Durrant"/>
            <person name="Karim Gharbi"/>
            <person name="Naomi Irish"/>
            <person name="Gemy Kaithakottil"/>
            <person name="Debby Ku"/>
            <person name="Aaliyah Providence"/>
            <person name="Felix Shaw"/>
            <person name="David Swarbreck"/>
            <person name="Chris Watkins"/>
            <person name="Ann M. McCartney"/>
            <person name="Giulio Formenti"/>
            <person name="Alice Mouton"/>
            <person name="Noel Vella"/>
            <person name="Bjorn M von Reumont"/>
            <person name="Adriana Vella"/>
            <person name="Wilfried Haerty"/>
        </authorList>
    </citation>
    <scope>NUCLEOTIDE SEQUENCE [LARGE SCALE GENOMIC DNA]</scope>
</reference>
<evidence type="ECO:0000313" key="18">
    <source>
        <dbReference type="Proteomes" id="UP001642520"/>
    </source>
</evidence>
<dbReference type="InterPro" id="IPR033495">
    <property type="entry name" value="MRPP3_PIN_dom"/>
</dbReference>
<evidence type="ECO:0000259" key="16">
    <source>
        <dbReference type="Pfam" id="PF16953"/>
    </source>
</evidence>
<evidence type="ECO:0000256" key="6">
    <source>
        <dbReference type="ARBA" id="ARBA00022694"/>
    </source>
</evidence>
<evidence type="ECO:0000256" key="12">
    <source>
        <dbReference type="ARBA" id="ARBA00022946"/>
    </source>
</evidence>
<evidence type="ECO:0000313" key="17">
    <source>
        <dbReference type="EMBL" id="CAL7939463.1"/>
    </source>
</evidence>
<evidence type="ECO:0000256" key="2">
    <source>
        <dbReference type="ARBA" id="ARBA00001946"/>
    </source>
</evidence>
<keyword evidence="6" id="KW-0819">tRNA processing</keyword>
<dbReference type="Gene3D" id="1.25.40.10">
    <property type="entry name" value="Tetratricopeptide repeat domain"/>
    <property type="match status" value="1"/>
</dbReference>
<evidence type="ECO:0000256" key="14">
    <source>
        <dbReference type="ARBA" id="ARBA00044536"/>
    </source>
</evidence>
<evidence type="ECO:0000256" key="9">
    <source>
        <dbReference type="ARBA" id="ARBA00022801"/>
    </source>
</evidence>
<dbReference type="PANTHER" id="PTHR13547:SF1">
    <property type="entry name" value="MITOCHONDRIAL RIBONUCLEASE P CATALYTIC SUBUNIT"/>
    <property type="match status" value="1"/>
</dbReference>
<organism evidence="17 18">
    <name type="scientific">Xylocopa violacea</name>
    <name type="common">Violet carpenter bee</name>
    <name type="synonym">Apis violacea</name>
    <dbReference type="NCBI Taxonomy" id="135666"/>
    <lineage>
        <taxon>Eukaryota</taxon>
        <taxon>Metazoa</taxon>
        <taxon>Ecdysozoa</taxon>
        <taxon>Arthropoda</taxon>
        <taxon>Hexapoda</taxon>
        <taxon>Insecta</taxon>
        <taxon>Pterygota</taxon>
        <taxon>Neoptera</taxon>
        <taxon>Endopterygota</taxon>
        <taxon>Hymenoptera</taxon>
        <taxon>Apocrita</taxon>
        <taxon>Aculeata</taxon>
        <taxon>Apoidea</taxon>
        <taxon>Anthophila</taxon>
        <taxon>Apidae</taxon>
        <taxon>Xylocopa</taxon>
        <taxon>Xylocopa</taxon>
    </lineage>
</organism>
<comment type="subcellular location">
    <subcellularLocation>
        <location evidence="3">Mitochondrion</location>
    </subcellularLocation>
</comment>
<dbReference type="Gene3D" id="3.40.50.11980">
    <property type="match status" value="1"/>
</dbReference>
<evidence type="ECO:0000256" key="10">
    <source>
        <dbReference type="ARBA" id="ARBA00022833"/>
    </source>
</evidence>
<name>A0ABP1NEP7_XYLVO</name>
<protein>
    <recommendedName>
        <fullName evidence="14">Mitochondrial ribonuclease P catalytic subunit</fullName>
        <ecNumber evidence="5">3.1.26.5</ecNumber>
    </recommendedName>
    <alternativeName>
        <fullName evidence="15">Mitochondrial ribonuclease P protein 3</fullName>
    </alternativeName>
</protein>
<keyword evidence="18" id="KW-1185">Reference proteome</keyword>
<gene>
    <name evidence="17" type="ORF">XYLVIOL_LOCUS3903</name>
</gene>
<evidence type="ECO:0000256" key="8">
    <source>
        <dbReference type="ARBA" id="ARBA00022723"/>
    </source>
</evidence>
<dbReference type="EC" id="3.1.26.5" evidence="5"/>
<keyword evidence="13" id="KW-0496">Mitochondrion</keyword>
<sequence>MIPYLRQTLLLRTRNTRKCHIYSKRFYKFCTTWEKQFANVLNHPTDVTKETWENMRKYAMESEEKPQIVDSYILLMCKQANYLDVGINYYKFLESNNYNPTVSTIALYLKLYDLKNDPITKADMDHILNLYNYITSQYQLFDSTTSDILVRVLCKIDEWREAIKVIEKFEMMDNNFLRSGYSALIAYLYNCGEIDLAYKYLIASIKTGIGPTDEAYSAYIMYCLKERDKFKERLEILFNLWNKYDIKPTKNIIGKFITICNNNGWSARLTTITSLTCSTCKKSLIQADLTKDEYIRLEKAVLDKLIMKNIYSVTDPHEIKTYINFINNRKPYDVIIDGLNIVSKYKFCTFAEHLIYYKKKNKKVLVIGRFHMNKIANMKNLQDLADFFFVHNWSQDDLFVLYAAFKSGQNTIILSNDLMRQHKFALDNIELHTLFKKWQASHHYISNGCSIPDSRVQIDSIIQKQDNCWHIPYMCGHFAPQTKHTSTSNWACFNMCPQ</sequence>
<keyword evidence="10" id="KW-0862">Zinc</keyword>
<evidence type="ECO:0000256" key="7">
    <source>
        <dbReference type="ARBA" id="ARBA00022722"/>
    </source>
</evidence>
<evidence type="ECO:0000256" key="4">
    <source>
        <dbReference type="ARBA" id="ARBA00007626"/>
    </source>
</evidence>
<proteinExistence type="inferred from homology"/>
<dbReference type="Pfam" id="PF16953">
    <property type="entry name" value="PRORP"/>
    <property type="match status" value="1"/>
</dbReference>
<evidence type="ECO:0000256" key="5">
    <source>
        <dbReference type="ARBA" id="ARBA00012179"/>
    </source>
</evidence>
<accession>A0ABP1NEP7</accession>
<dbReference type="InterPro" id="IPR031595">
    <property type="entry name" value="PRORP_C"/>
</dbReference>
<dbReference type="PANTHER" id="PTHR13547">
    <property type="match status" value="1"/>
</dbReference>
<keyword evidence="8" id="KW-0479">Metal-binding</keyword>
<feature type="domain" description="PRORP" evidence="16">
    <location>
        <begin position="276"/>
        <end position="492"/>
    </location>
</feature>
<dbReference type="Proteomes" id="UP001642520">
    <property type="component" value="Unassembled WGS sequence"/>
</dbReference>
<comment type="similarity">
    <text evidence="4">Belongs to the PPR family. P subfamily.</text>
</comment>
<evidence type="ECO:0000256" key="11">
    <source>
        <dbReference type="ARBA" id="ARBA00022842"/>
    </source>
</evidence>
<keyword evidence="11" id="KW-0460">Magnesium</keyword>
<evidence type="ECO:0000256" key="13">
    <source>
        <dbReference type="ARBA" id="ARBA00023128"/>
    </source>
</evidence>
<comment type="cofactor">
    <cofactor evidence="2">
        <name>Mg(2+)</name>
        <dbReference type="ChEBI" id="CHEBI:18420"/>
    </cofactor>
</comment>